<dbReference type="Gene3D" id="3.50.50.60">
    <property type="entry name" value="FAD/NAD(P)-binding domain"/>
    <property type="match status" value="1"/>
</dbReference>
<comment type="caution">
    <text evidence="10">The sequence shown here is derived from an EMBL/GenBank/DDBJ whole genome shotgun (WGS) entry which is preliminary data.</text>
</comment>
<evidence type="ECO:0000256" key="7">
    <source>
        <dbReference type="ARBA" id="ARBA00023070"/>
    </source>
</evidence>
<keyword evidence="6" id="KW-0560">Oxidoreductase</keyword>
<dbReference type="InterPro" id="IPR050281">
    <property type="entry name" value="Flavin_monoamine_oxidase"/>
</dbReference>
<comment type="cofactor">
    <cofactor evidence="1">
        <name>FAD</name>
        <dbReference type="ChEBI" id="CHEBI:57692"/>
    </cofactor>
</comment>
<evidence type="ECO:0000256" key="5">
    <source>
        <dbReference type="ARBA" id="ARBA00017871"/>
    </source>
</evidence>
<dbReference type="PANTHER" id="PTHR10742">
    <property type="entry name" value="FLAVIN MONOAMINE OXIDASE"/>
    <property type="match status" value="1"/>
</dbReference>
<dbReference type="PRINTS" id="PR00757">
    <property type="entry name" value="AMINEOXDASEF"/>
</dbReference>
<comment type="pathway">
    <text evidence="2">Plant hormone metabolism; auxin biosynthesis.</text>
</comment>
<dbReference type="Proteomes" id="UP001595711">
    <property type="component" value="Unassembled WGS sequence"/>
</dbReference>
<name>A0ABV7VAU1_9PROT</name>
<keyword evidence="7" id="KW-0073">Auxin biosynthesis</keyword>
<evidence type="ECO:0000256" key="3">
    <source>
        <dbReference type="ARBA" id="ARBA00005833"/>
    </source>
</evidence>
<evidence type="ECO:0000259" key="9">
    <source>
        <dbReference type="Pfam" id="PF01593"/>
    </source>
</evidence>
<dbReference type="SUPFAM" id="SSF51905">
    <property type="entry name" value="FAD/NAD(P)-binding domain"/>
    <property type="match status" value="1"/>
</dbReference>
<evidence type="ECO:0000256" key="6">
    <source>
        <dbReference type="ARBA" id="ARBA00023002"/>
    </source>
</evidence>
<evidence type="ECO:0000256" key="1">
    <source>
        <dbReference type="ARBA" id="ARBA00001974"/>
    </source>
</evidence>
<evidence type="ECO:0000313" key="10">
    <source>
        <dbReference type="EMBL" id="MFC3674589.1"/>
    </source>
</evidence>
<sequence length="482" mass="49968">MKTPTRRDAIATGMAAGLLPPLLLPKTVAAAPATAALPADVDVAIVGAGMAGLAAAMMLTERGRSVAVLEARDRIGGRVWTDTARLGVPVDLGAAALKSSDVNPLVAELRRREVRMQPDDGDFWLFDRDSRGGSRDAEPLDYDALGAAYDRIDDALADAKVLRADVALASRVKLDGDVPASGNTAGSIAGRWSELARAMAGPLHLGVEFNQVAALDAPRLSGTGNEIWLPGGLGGWLAGYAQGLPVYLSRPVSRIDWSGRGVTLATAEGQVRAEACIVTQPPALLAASGTKDGILFQPGLPDVQREALGRLGSGLLDRIALLYEPGSFEAPVNTQALSRGGSDGKGGGILAFRLNVQAQPVAIALAGGDYARDLEARGEAAAIAAARAQLKAMLGDEVDRRFVRGIASAWGRDPWSRGAICVARPGFSAARRIAGRALSGPAGRVRVLFCGEAFAPQDWIGSVAGAWLSGRQAAAEALRMLG</sequence>
<protein>
    <recommendedName>
        <fullName evidence="5">Tryptophan 2-monooxygenase</fullName>
        <ecNumber evidence="4">1.13.12.3</ecNumber>
    </recommendedName>
</protein>
<comment type="catalytic activity">
    <reaction evidence="8">
        <text>L-tryptophan + O2 = indole-3-acetamide + CO2 + H2O</text>
        <dbReference type="Rhea" id="RHEA:16165"/>
        <dbReference type="ChEBI" id="CHEBI:15377"/>
        <dbReference type="ChEBI" id="CHEBI:15379"/>
        <dbReference type="ChEBI" id="CHEBI:16031"/>
        <dbReference type="ChEBI" id="CHEBI:16526"/>
        <dbReference type="ChEBI" id="CHEBI:57912"/>
        <dbReference type="EC" id="1.13.12.3"/>
    </reaction>
</comment>
<proteinExistence type="inferred from homology"/>
<comment type="similarity">
    <text evidence="3">Belongs to the tryptophan 2-monooxygenase family.</text>
</comment>
<reference evidence="11" key="1">
    <citation type="journal article" date="2019" name="Int. J. Syst. Evol. Microbiol.">
        <title>The Global Catalogue of Microorganisms (GCM) 10K type strain sequencing project: providing services to taxonomists for standard genome sequencing and annotation.</title>
        <authorList>
            <consortium name="The Broad Institute Genomics Platform"/>
            <consortium name="The Broad Institute Genome Sequencing Center for Infectious Disease"/>
            <person name="Wu L."/>
            <person name="Ma J."/>
        </authorList>
    </citation>
    <scope>NUCLEOTIDE SEQUENCE [LARGE SCALE GENOMIC DNA]</scope>
    <source>
        <strain evidence="11">KCTC 42182</strain>
    </source>
</reference>
<dbReference type="InterPro" id="IPR001613">
    <property type="entry name" value="Flavin_amine_oxidase"/>
</dbReference>
<evidence type="ECO:0000256" key="8">
    <source>
        <dbReference type="ARBA" id="ARBA00047321"/>
    </source>
</evidence>
<dbReference type="InterPro" id="IPR002937">
    <property type="entry name" value="Amino_oxidase"/>
</dbReference>
<dbReference type="Pfam" id="PF01593">
    <property type="entry name" value="Amino_oxidase"/>
    <property type="match status" value="1"/>
</dbReference>
<feature type="domain" description="Amine oxidase" evidence="9">
    <location>
        <begin position="50"/>
        <end position="477"/>
    </location>
</feature>
<accession>A0ABV7VAU1</accession>
<keyword evidence="11" id="KW-1185">Reference proteome</keyword>
<evidence type="ECO:0000256" key="4">
    <source>
        <dbReference type="ARBA" id="ARBA00012535"/>
    </source>
</evidence>
<dbReference type="PROSITE" id="PS51318">
    <property type="entry name" value="TAT"/>
    <property type="match status" value="1"/>
</dbReference>
<evidence type="ECO:0000256" key="2">
    <source>
        <dbReference type="ARBA" id="ARBA00004814"/>
    </source>
</evidence>
<dbReference type="InterPro" id="IPR036188">
    <property type="entry name" value="FAD/NAD-bd_sf"/>
</dbReference>
<dbReference type="EC" id="1.13.12.3" evidence="4"/>
<dbReference type="EMBL" id="JBHRYJ010000001">
    <property type="protein sequence ID" value="MFC3674589.1"/>
    <property type="molecule type" value="Genomic_DNA"/>
</dbReference>
<dbReference type="SUPFAM" id="SSF54373">
    <property type="entry name" value="FAD-linked reductases, C-terminal domain"/>
    <property type="match status" value="1"/>
</dbReference>
<dbReference type="PANTHER" id="PTHR10742:SF410">
    <property type="entry name" value="LYSINE-SPECIFIC HISTONE DEMETHYLASE 2"/>
    <property type="match status" value="1"/>
</dbReference>
<evidence type="ECO:0000313" key="11">
    <source>
        <dbReference type="Proteomes" id="UP001595711"/>
    </source>
</evidence>
<organism evidence="10 11">
    <name type="scientific">Ferrovibrio xuzhouensis</name>
    <dbReference type="NCBI Taxonomy" id="1576914"/>
    <lineage>
        <taxon>Bacteria</taxon>
        <taxon>Pseudomonadati</taxon>
        <taxon>Pseudomonadota</taxon>
        <taxon>Alphaproteobacteria</taxon>
        <taxon>Rhodospirillales</taxon>
        <taxon>Rhodospirillaceae</taxon>
        <taxon>Ferrovibrio</taxon>
    </lineage>
</organism>
<gene>
    <name evidence="10" type="ORF">ACFOOQ_03480</name>
</gene>
<dbReference type="RefSeq" id="WP_379721839.1">
    <property type="nucleotide sequence ID" value="NZ_JBHRYJ010000001.1"/>
</dbReference>
<dbReference type="InterPro" id="IPR006311">
    <property type="entry name" value="TAT_signal"/>
</dbReference>